<evidence type="ECO:0000313" key="1">
    <source>
        <dbReference type="EMBL" id="PFG48377.1"/>
    </source>
</evidence>
<accession>A0A2A9FAC6</accession>
<evidence type="ECO:0000313" key="2">
    <source>
        <dbReference type="Proteomes" id="UP000243542"/>
    </source>
</evidence>
<dbReference type="AlphaFoldDB" id="A0A2A9FAC6"/>
<dbReference type="RefSeq" id="WP_098512467.1">
    <property type="nucleotide sequence ID" value="NZ_JBIAKZ010000002.1"/>
</dbReference>
<comment type="caution">
    <text evidence="1">The sequence shown here is derived from an EMBL/GenBank/DDBJ whole genome shotgun (WGS) entry which is preliminary data.</text>
</comment>
<organism evidence="1 2">
    <name type="scientific">Amycolatopsis sulphurea</name>
    <dbReference type="NCBI Taxonomy" id="76022"/>
    <lineage>
        <taxon>Bacteria</taxon>
        <taxon>Bacillati</taxon>
        <taxon>Actinomycetota</taxon>
        <taxon>Actinomycetes</taxon>
        <taxon>Pseudonocardiales</taxon>
        <taxon>Pseudonocardiaceae</taxon>
        <taxon>Amycolatopsis</taxon>
    </lineage>
</organism>
<sequence length="199" mass="20543">MRARYLTAIICSTIVGVSISGCSSGSSGQATPAPSSSPAGDPFLAPRVASPIIDTKSYESDPCSAVSASDVEKLGGPLKKTGVNDTENGKLCVWTFTDLHGSASAGIPPTQNSGINGLYLDHQKGYLTSFQPHAPIDGYPVVFYARGGEATGNCNLAVGIRDDLAYVVIILLRSGPAESNPCGIAEKIATTAIEHMKGK</sequence>
<dbReference type="Pfam" id="PF12079">
    <property type="entry name" value="DUF3558"/>
    <property type="match status" value="1"/>
</dbReference>
<reference evidence="1 2" key="1">
    <citation type="submission" date="2017-10" db="EMBL/GenBank/DDBJ databases">
        <title>Sequencing the genomes of 1000 actinobacteria strains.</title>
        <authorList>
            <person name="Klenk H.-P."/>
        </authorList>
    </citation>
    <scope>NUCLEOTIDE SEQUENCE [LARGE SCALE GENOMIC DNA]</scope>
    <source>
        <strain evidence="1 2">DSM 46092</strain>
    </source>
</reference>
<dbReference type="EMBL" id="PDJK01000002">
    <property type="protein sequence ID" value="PFG48377.1"/>
    <property type="molecule type" value="Genomic_DNA"/>
</dbReference>
<name>A0A2A9FAC6_9PSEU</name>
<dbReference type="InterPro" id="IPR024520">
    <property type="entry name" value="DUF3558"/>
</dbReference>
<keyword evidence="2" id="KW-1185">Reference proteome</keyword>
<proteinExistence type="predicted"/>
<protein>
    <submittedName>
        <fullName evidence="1">Uncharacterized protein DUF3558</fullName>
    </submittedName>
</protein>
<gene>
    <name evidence="1" type="ORF">ATK36_3462</name>
</gene>
<dbReference type="Proteomes" id="UP000243542">
    <property type="component" value="Unassembled WGS sequence"/>
</dbReference>
<dbReference type="PROSITE" id="PS51257">
    <property type="entry name" value="PROKAR_LIPOPROTEIN"/>
    <property type="match status" value="1"/>
</dbReference>